<evidence type="ECO:0000256" key="1">
    <source>
        <dbReference type="SAM" id="MobiDB-lite"/>
    </source>
</evidence>
<feature type="region of interest" description="Disordered" evidence="1">
    <location>
        <begin position="1"/>
        <end position="44"/>
    </location>
</feature>
<dbReference type="AlphaFoldDB" id="A0A401IS24"/>
<gene>
    <name evidence="2" type="ORF">LFYK43_07900</name>
</gene>
<accession>A0A401IS24</accession>
<name>A0A401IS24_9LACO</name>
<evidence type="ECO:0000313" key="2">
    <source>
        <dbReference type="EMBL" id="GBG94331.1"/>
    </source>
</evidence>
<keyword evidence="3" id="KW-1185">Reference proteome</keyword>
<evidence type="ECO:0000313" key="3">
    <source>
        <dbReference type="Proteomes" id="UP000286848"/>
    </source>
</evidence>
<organism evidence="2 3">
    <name type="scientific">Ligilactobacillus salitolerans</name>
    <dbReference type="NCBI Taxonomy" id="1808352"/>
    <lineage>
        <taxon>Bacteria</taxon>
        <taxon>Bacillati</taxon>
        <taxon>Bacillota</taxon>
        <taxon>Bacilli</taxon>
        <taxon>Lactobacillales</taxon>
        <taxon>Lactobacillaceae</taxon>
        <taxon>Ligilactobacillus</taxon>
    </lineage>
</organism>
<sequence length="44" mass="4815">MAKKLSKEERKAMAQKALEKRAKQPQAAKGSGFAKLDQDAKKLG</sequence>
<proteinExistence type="predicted"/>
<dbReference type="EMBL" id="BFFP01000009">
    <property type="protein sequence ID" value="GBG94331.1"/>
    <property type="molecule type" value="Genomic_DNA"/>
</dbReference>
<protein>
    <submittedName>
        <fullName evidence="2">Uncharacterized protein</fullName>
    </submittedName>
</protein>
<comment type="caution">
    <text evidence="2">The sequence shown here is derived from an EMBL/GenBank/DDBJ whole genome shotgun (WGS) entry which is preliminary data.</text>
</comment>
<feature type="compositionally biased region" description="Basic and acidic residues" evidence="1">
    <location>
        <begin position="1"/>
        <end position="22"/>
    </location>
</feature>
<dbReference type="Proteomes" id="UP000286848">
    <property type="component" value="Unassembled WGS sequence"/>
</dbReference>
<dbReference type="RefSeq" id="WP_268226891.1">
    <property type="nucleotide sequence ID" value="NZ_BFFP01000009.1"/>
</dbReference>
<reference evidence="2 3" key="1">
    <citation type="journal article" date="2019" name="Int. J. Syst. Evol. Microbiol.">
        <title>Lactobacillus salitolerans sp. nov., a novel lactic acid bacterium isolated from spent mushroom substrates.</title>
        <authorList>
            <person name="Tohno M."/>
            <person name="Tanizawa Y."/>
            <person name="Kojima Y."/>
            <person name="Sakamoto M."/>
            <person name="Nakamura Y."/>
            <person name="Ohkuma M."/>
            <person name="Kobayashi H."/>
        </authorList>
    </citation>
    <scope>NUCLEOTIDE SEQUENCE [LARGE SCALE GENOMIC DNA]</scope>
    <source>
        <strain evidence="2 3">YK43</strain>
    </source>
</reference>